<reference evidence="1" key="2">
    <citation type="submission" date="2011-02" db="EMBL/GenBank/DDBJ databases">
        <authorList>
            <person name="MacLean D."/>
        </authorList>
    </citation>
    <scope>NUCLEOTIDE SEQUENCE</scope>
</reference>
<accession>F0W629</accession>
<evidence type="ECO:0000313" key="1">
    <source>
        <dbReference type="EMBL" id="CCA16571.1"/>
    </source>
</evidence>
<gene>
    <name evidence="1" type="primary">AlNc14C23G2333</name>
    <name evidence="1" type="ORF">ALNC14_027140</name>
</gene>
<dbReference type="AlphaFoldDB" id="F0W629"/>
<dbReference type="Pfam" id="PF14223">
    <property type="entry name" value="Retrotran_gag_2"/>
    <property type="match status" value="1"/>
</dbReference>
<reference evidence="1" key="1">
    <citation type="journal article" date="2011" name="PLoS Biol.">
        <title>Gene gain and loss during evolution of obligate parasitism in the white rust pathogen of Arabidopsis thaliana.</title>
        <authorList>
            <person name="Kemen E."/>
            <person name="Gardiner A."/>
            <person name="Schultz-Larsen T."/>
            <person name="Kemen A.C."/>
            <person name="Balmuth A.L."/>
            <person name="Robert-Seilaniantz A."/>
            <person name="Bailey K."/>
            <person name="Holub E."/>
            <person name="Studholme D.J."/>
            <person name="Maclean D."/>
            <person name="Jones J.D."/>
        </authorList>
    </citation>
    <scope>NUCLEOTIDE SEQUENCE</scope>
</reference>
<dbReference type="HOGENOM" id="CLU_2042380_0_0_1"/>
<protein>
    <submittedName>
        <fullName evidence="1">AlNc14C23G2333 protein</fullName>
    </submittedName>
</protein>
<proteinExistence type="predicted"/>
<sequence length="121" mass="14061">MHNRTQPRRQVNDFKMDKGGNVLEYLMKFEENCIKMAAIGDIMDQNEQVILLLGSLSDDCDSRVKIIENIPNIDMRQVKEMIQREHESLQRKESSEVALKATKTFLKTEMGKLQAAGWYKK</sequence>
<dbReference type="EMBL" id="FR824068">
    <property type="protein sequence ID" value="CCA16571.1"/>
    <property type="molecule type" value="Genomic_DNA"/>
</dbReference>
<organism evidence="1">
    <name type="scientific">Albugo laibachii Nc14</name>
    <dbReference type="NCBI Taxonomy" id="890382"/>
    <lineage>
        <taxon>Eukaryota</taxon>
        <taxon>Sar</taxon>
        <taxon>Stramenopiles</taxon>
        <taxon>Oomycota</taxon>
        <taxon>Peronosporomycetes</taxon>
        <taxon>Albuginales</taxon>
        <taxon>Albuginaceae</taxon>
        <taxon>Albugo</taxon>
    </lineage>
</organism>
<name>F0W629_9STRA</name>